<reference evidence="1 2" key="1">
    <citation type="submission" date="2020-10" db="EMBL/GenBank/DDBJ databases">
        <title>The Coptis chinensis genome and diversification of protoberbering-type alkaloids.</title>
        <authorList>
            <person name="Wang B."/>
            <person name="Shu S."/>
            <person name="Song C."/>
            <person name="Liu Y."/>
        </authorList>
    </citation>
    <scope>NUCLEOTIDE SEQUENCE [LARGE SCALE GENOMIC DNA]</scope>
    <source>
        <strain evidence="1">HL-2020</strain>
        <tissue evidence="1">Leaf</tissue>
    </source>
</reference>
<dbReference type="OrthoDB" id="1725961at2759"/>
<proteinExistence type="predicted"/>
<comment type="caution">
    <text evidence="1">The sequence shown here is derived from an EMBL/GenBank/DDBJ whole genome shotgun (WGS) entry which is preliminary data.</text>
</comment>
<sequence length="124" mass="13689">MCFYVLPTITDCRQHLGIEASQPVDIAKKGDDKENVSLFFEMHKEGPGFNQTTLSTVLKSIAFLQIKDMGKQVHALSVKSGFEFDSYVINSLIDAYGKCSLVEDAARILDTSRPNSFSGHTLSP</sequence>
<accession>A0A835I1V0</accession>
<dbReference type="PANTHER" id="PTHR47926">
    <property type="entry name" value="PENTATRICOPEPTIDE REPEAT-CONTAINING PROTEIN"/>
    <property type="match status" value="1"/>
</dbReference>
<dbReference type="InterPro" id="IPR011990">
    <property type="entry name" value="TPR-like_helical_dom_sf"/>
</dbReference>
<name>A0A835I1V0_9MAGN</name>
<dbReference type="GO" id="GO:0003723">
    <property type="term" value="F:RNA binding"/>
    <property type="evidence" value="ECO:0007669"/>
    <property type="project" value="InterPro"/>
</dbReference>
<evidence type="ECO:0008006" key="3">
    <source>
        <dbReference type="Google" id="ProtNLM"/>
    </source>
</evidence>
<dbReference type="AlphaFoldDB" id="A0A835I1V0"/>
<evidence type="ECO:0000313" key="2">
    <source>
        <dbReference type="Proteomes" id="UP000631114"/>
    </source>
</evidence>
<keyword evidence="2" id="KW-1185">Reference proteome</keyword>
<organism evidence="1 2">
    <name type="scientific">Coptis chinensis</name>
    <dbReference type="NCBI Taxonomy" id="261450"/>
    <lineage>
        <taxon>Eukaryota</taxon>
        <taxon>Viridiplantae</taxon>
        <taxon>Streptophyta</taxon>
        <taxon>Embryophyta</taxon>
        <taxon>Tracheophyta</taxon>
        <taxon>Spermatophyta</taxon>
        <taxon>Magnoliopsida</taxon>
        <taxon>Ranunculales</taxon>
        <taxon>Ranunculaceae</taxon>
        <taxon>Coptidoideae</taxon>
        <taxon>Coptis</taxon>
    </lineage>
</organism>
<dbReference type="EMBL" id="JADFTS010000004">
    <property type="protein sequence ID" value="KAF9608961.1"/>
    <property type="molecule type" value="Genomic_DNA"/>
</dbReference>
<dbReference type="GO" id="GO:0009451">
    <property type="term" value="P:RNA modification"/>
    <property type="evidence" value="ECO:0007669"/>
    <property type="project" value="InterPro"/>
</dbReference>
<protein>
    <recommendedName>
        <fullName evidence="3">Pentatricopeptide repeat-containing protein</fullName>
    </recommendedName>
</protein>
<dbReference type="Gene3D" id="1.25.40.10">
    <property type="entry name" value="Tetratricopeptide repeat domain"/>
    <property type="match status" value="1"/>
</dbReference>
<evidence type="ECO:0000313" key="1">
    <source>
        <dbReference type="EMBL" id="KAF9608961.1"/>
    </source>
</evidence>
<dbReference type="Proteomes" id="UP000631114">
    <property type="component" value="Unassembled WGS sequence"/>
</dbReference>
<gene>
    <name evidence="1" type="ORF">IFM89_012138</name>
</gene>
<dbReference type="InterPro" id="IPR046960">
    <property type="entry name" value="PPR_At4g14850-like_plant"/>
</dbReference>